<feature type="compositionally biased region" description="Acidic residues" evidence="1">
    <location>
        <begin position="241"/>
        <end position="251"/>
    </location>
</feature>
<dbReference type="InParanoid" id="E2AV11"/>
<dbReference type="InterPro" id="IPR050998">
    <property type="entry name" value="FOXP"/>
</dbReference>
<dbReference type="OMA" id="DEPAMHI"/>
<dbReference type="GO" id="GO:0000978">
    <property type="term" value="F:RNA polymerase II cis-regulatory region sequence-specific DNA binding"/>
    <property type="evidence" value="ECO:0007669"/>
    <property type="project" value="TreeGrafter"/>
</dbReference>
<dbReference type="GO" id="GO:0005634">
    <property type="term" value="C:nucleus"/>
    <property type="evidence" value="ECO:0007669"/>
    <property type="project" value="TreeGrafter"/>
</dbReference>
<organism evidence="3">
    <name type="scientific">Camponotus floridanus</name>
    <name type="common">Florida carpenter ant</name>
    <dbReference type="NCBI Taxonomy" id="104421"/>
    <lineage>
        <taxon>Eukaryota</taxon>
        <taxon>Metazoa</taxon>
        <taxon>Ecdysozoa</taxon>
        <taxon>Arthropoda</taxon>
        <taxon>Hexapoda</taxon>
        <taxon>Insecta</taxon>
        <taxon>Pterygota</taxon>
        <taxon>Neoptera</taxon>
        <taxon>Endopterygota</taxon>
        <taxon>Hymenoptera</taxon>
        <taxon>Apocrita</taxon>
        <taxon>Aculeata</taxon>
        <taxon>Formicoidea</taxon>
        <taxon>Formicidae</taxon>
        <taxon>Formicinae</taxon>
        <taxon>Camponotus</taxon>
    </lineage>
</organism>
<dbReference type="AlphaFoldDB" id="E2AV11"/>
<protein>
    <submittedName>
        <fullName evidence="2">Forkhead box protein P2</fullName>
    </submittedName>
</protein>
<feature type="region of interest" description="Disordered" evidence="1">
    <location>
        <begin position="49"/>
        <end position="79"/>
    </location>
</feature>
<feature type="compositionally biased region" description="Polar residues" evidence="1">
    <location>
        <begin position="148"/>
        <end position="159"/>
    </location>
</feature>
<dbReference type="InterPro" id="IPR036388">
    <property type="entry name" value="WH-like_DNA-bd_sf"/>
</dbReference>
<feature type="compositionally biased region" description="Polar residues" evidence="1">
    <location>
        <begin position="56"/>
        <end position="66"/>
    </location>
</feature>
<dbReference type="Gene3D" id="1.10.10.10">
    <property type="entry name" value="Winged helix-like DNA-binding domain superfamily/Winged helix DNA-binding domain"/>
    <property type="match status" value="1"/>
</dbReference>
<evidence type="ECO:0000313" key="3">
    <source>
        <dbReference type="Proteomes" id="UP000000311"/>
    </source>
</evidence>
<evidence type="ECO:0000313" key="2">
    <source>
        <dbReference type="EMBL" id="EFN62729.1"/>
    </source>
</evidence>
<dbReference type="GO" id="GO:0000981">
    <property type="term" value="F:DNA-binding transcription factor activity, RNA polymerase II-specific"/>
    <property type="evidence" value="ECO:0007669"/>
    <property type="project" value="TreeGrafter"/>
</dbReference>
<proteinExistence type="predicted"/>
<dbReference type="InterPro" id="IPR036390">
    <property type="entry name" value="WH_DNA-bd_sf"/>
</dbReference>
<feature type="region of interest" description="Disordered" evidence="1">
    <location>
        <begin position="126"/>
        <end position="159"/>
    </location>
</feature>
<dbReference type="EMBL" id="GL442974">
    <property type="protein sequence ID" value="EFN62729.1"/>
    <property type="molecule type" value="Genomic_DNA"/>
</dbReference>
<keyword evidence="3" id="KW-1185">Reference proteome</keyword>
<dbReference type="Proteomes" id="UP000000311">
    <property type="component" value="Unassembled WGS sequence"/>
</dbReference>
<feature type="region of interest" description="Disordered" evidence="1">
    <location>
        <begin position="187"/>
        <end position="288"/>
    </location>
</feature>
<sequence>MVVGSLMGAWMCVREESLEIRANLILGDGNPVVCRVCFHNEHVSFAATNPDRERQGQSIWPKSSLESPEARKRNCPEQSENRSVALCQNAIRTNLSLHKCFVRYEDDFGSFWMVDDAEFVKRRHLSRGRPRKYDPTPSPTPPHLSAQGVPSKSPTLTHSPTMYGDALNANLQALGESNMGFLNNPMCTSTATSPDKEHVLPHNDLMSPLDEPAMHIKQESQSPEGGKHTRLIKRELPDGPMEQETEEDQTDDREYSESHGHDSGQDEDMAEDLSMAPDIMIPEDQVEA</sequence>
<name>E2AV11_CAMFO</name>
<dbReference type="PANTHER" id="PTHR45796">
    <property type="entry name" value="FORKHEAD BOX P, ISOFORM C"/>
    <property type="match status" value="1"/>
</dbReference>
<dbReference type="OrthoDB" id="5830876at2759"/>
<accession>E2AV11</accession>
<gene>
    <name evidence="2" type="ORF">EAG_01426</name>
</gene>
<feature type="compositionally biased region" description="Basic and acidic residues" evidence="1">
    <location>
        <begin position="252"/>
        <end position="264"/>
    </location>
</feature>
<dbReference type="PANTHER" id="PTHR45796:SF4">
    <property type="entry name" value="FORKHEAD BOX P, ISOFORM C"/>
    <property type="match status" value="1"/>
</dbReference>
<reference evidence="2 3" key="1">
    <citation type="journal article" date="2010" name="Science">
        <title>Genomic comparison of the ants Camponotus floridanus and Harpegnathos saltator.</title>
        <authorList>
            <person name="Bonasio R."/>
            <person name="Zhang G."/>
            <person name="Ye C."/>
            <person name="Mutti N.S."/>
            <person name="Fang X."/>
            <person name="Qin N."/>
            <person name="Donahue G."/>
            <person name="Yang P."/>
            <person name="Li Q."/>
            <person name="Li C."/>
            <person name="Zhang P."/>
            <person name="Huang Z."/>
            <person name="Berger S.L."/>
            <person name="Reinberg D."/>
            <person name="Wang J."/>
            <person name="Liebig J."/>
        </authorList>
    </citation>
    <scope>NUCLEOTIDE SEQUENCE [LARGE SCALE GENOMIC DNA]</scope>
    <source>
        <strain evidence="3">C129</strain>
    </source>
</reference>
<dbReference type="SUPFAM" id="SSF46785">
    <property type="entry name" value="Winged helix' DNA-binding domain"/>
    <property type="match status" value="1"/>
</dbReference>
<evidence type="ECO:0000256" key="1">
    <source>
        <dbReference type="SAM" id="MobiDB-lite"/>
    </source>
</evidence>